<proteinExistence type="predicted"/>
<dbReference type="SMART" id="SM00886">
    <property type="entry name" value="Dabb"/>
    <property type="match status" value="1"/>
</dbReference>
<dbReference type="SUPFAM" id="SSF54909">
    <property type="entry name" value="Dimeric alpha+beta barrel"/>
    <property type="match status" value="1"/>
</dbReference>
<name>A0AAJ5Z6G2_9BASI</name>
<feature type="region of interest" description="Disordered" evidence="1">
    <location>
        <begin position="206"/>
        <end position="238"/>
    </location>
</feature>
<reference evidence="3 4" key="1">
    <citation type="submission" date="2023-03" db="EMBL/GenBank/DDBJ databases">
        <title>Mating type loci evolution in Malassezia.</title>
        <authorList>
            <person name="Coelho M.A."/>
        </authorList>
    </citation>
    <scope>NUCLEOTIDE SEQUENCE [LARGE SCALE GENOMIC DNA]</scope>
    <source>
        <strain evidence="3 4">CBS 13387</strain>
    </source>
</reference>
<dbReference type="EMBL" id="CP119920">
    <property type="protein sequence ID" value="WFD16819.1"/>
    <property type="molecule type" value="Genomic_DNA"/>
</dbReference>
<dbReference type="InterPro" id="IPR011008">
    <property type="entry name" value="Dimeric_a/b-barrel"/>
</dbReference>
<evidence type="ECO:0000313" key="4">
    <source>
        <dbReference type="Proteomes" id="UP001217582"/>
    </source>
</evidence>
<dbReference type="Pfam" id="PF07876">
    <property type="entry name" value="Dabb"/>
    <property type="match status" value="1"/>
</dbReference>
<evidence type="ECO:0000313" key="3">
    <source>
        <dbReference type="EMBL" id="WFD16819.1"/>
    </source>
</evidence>
<keyword evidence="4" id="KW-1185">Reference proteome</keyword>
<dbReference type="Gene3D" id="3.30.70.100">
    <property type="match status" value="1"/>
</dbReference>
<accession>A0AAJ5Z6G2</accession>
<dbReference type="InterPro" id="IPR013097">
    <property type="entry name" value="Dabb"/>
</dbReference>
<protein>
    <recommendedName>
        <fullName evidence="2">Stress-response A/B barrel domain-containing protein</fullName>
    </recommendedName>
</protein>
<gene>
    <name evidence="3" type="ORF">MARU1_002862</name>
</gene>
<dbReference type="Proteomes" id="UP001217582">
    <property type="component" value="Chromosome 5"/>
</dbReference>
<evidence type="ECO:0000256" key="1">
    <source>
        <dbReference type="SAM" id="MobiDB-lite"/>
    </source>
</evidence>
<feature type="domain" description="Stress-response A/B barrel" evidence="2">
    <location>
        <begin position="3"/>
        <end position="96"/>
    </location>
</feature>
<sequence length="264" mass="29507">MPLVHIVLFKVKSQVLSNGWEEFRARAETIRDLTVVKDVCQDMRLGPPVWDTRSHGFNYGLYSVFATMDDLVRYKEDNDHKEYVLRYSHQIHQDEPAPEHRWYARERTDADLLAGASALDTVQQVRQTSHQWGRTASVPYGALRGMAPPVSTCAADEGPSPFSLKRGTSEDDSDAVLADAFGDDDGCEIDAPPVSEPMPCDVDVAHAPSERPMRPLPARQGLRATQSMPPSAPAWRDLDAESHRDADAFRLIDFSAFATHADRF</sequence>
<evidence type="ECO:0000259" key="2">
    <source>
        <dbReference type="SMART" id="SM00886"/>
    </source>
</evidence>
<organism evidence="3 4">
    <name type="scientific">Malassezia arunalokei</name>
    <dbReference type="NCBI Taxonomy" id="1514897"/>
    <lineage>
        <taxon>Eukaryota</taxon>
        <taxon>Fungi</taxon>
        <taxon>Dikarya</taxon>
        <taxon>Basidiomycota</taxon>
        <taxon>Ustilaginomycotina</taxon>
        <taxon>Malasseziomycetes</taxon>
        <taxon>Malasseziales</taxon>
        <taxon>Malasseziaceae</taxon>
        <taxon>Malassezia</taxon>
    </lineage>
</organism>
<dbReference type="AlphaFoldDB" id="A0AAJ5Z6G2"/>